<dbReference type="AlphaFoldDB" id="A0AAF0ZKP2"/>
<evidence type="ECO:0000313" key="1">
    <source>
        <dbReference type="EMBL" id="WMV42482.1"/>
    </source>
</evidence>
<gene>
    <name evidence="1" type="ORF">MTR67_035867</name>
</gene>
<proteinExistence type="predicted"/>
<protein>
    <submittedName>
        <fullName evidence="1">Uncharacterized protein</fullName>
    </submittedName>
</protein>
<dbReference type="EMBL" id="CP133619">
    <property type="protein sequence ID" value="WMV42482.1"/>
    <property type="molecule type" value="Genomic_DNA"/>
</dbReference>
<accession>A0AAF0ZKP2</accession>
<name>A0AAF0ZKP2_SOLVR</name>
<sequence>MQRSSRFAGFFLATKGGLQSDIYENEKRILLELKQLWGFHQLLDSSSSHCSWLSEELKKDMVLTSITHLAKAAS</sequence>
<evidence type="ECO:0000313" key="2">
    <source>
        <dbReference type="Proteomes" id="UP001234989"/>
    </source>
</evidence>
<organism evidence="1 2">
    <name type="scientific">Solanum verrucosum</name>
    <dbReference type="NCBI Taxonomy" id="315347"/>
    <lineage>
        <taxon>Eukaryota</taxon>
        <taxon>Viridiplantae</taxon>
        <taxon>Streptophyta</taxon>
        <taxon>Embryophyta</taxon>
        <taxon>Tracheophyta</taxon>
        <taxon>Spermatophyta</taxon>
        <taxon>Magnoliopsida</taxon>
        <taxon>eudicotyledons</taxon>
        <taxon>Gunneridae</taxon>
        <taxon>Pentapetalae</taxon>
        <taxon>asterids</taxon>
        <taxon>lamiids</taxon>
        <taxon>Solanales</taxon>
        <taxon>Solanaceae</taxon>
        <taxon>Solanoideae</taxon>
        <taxon>Solaneae</taxon>
        <taxon>Solanum</taxon>
    </lineage>
</organism>
<reference evidence="1" key="1">
    <citation type="submission" date="2023-08" db="EMBL/GenBank/DDBJ databases">
        <title>A de novo genome assembly of Solanum verrucosum Schlechtendal, a Mexican diploid species geographically isolated from the other diploid A-genome species in potato relatives.</title>
        <authorList>
            <person name="Hosaka K."/>
        </authorList>
    </citation>
    <scope>NUCLEOTIDE SEQUENCE</scope>
    <source>
        <tissue evidence="1">Young leaves</tissue>
    </source>
</reference>
<dbReference type="Proteomes" id="UP001234989">
    <property type="component" value="Chromosome 8"/>
</dbReference>
<keyword evidence="2" id="KW-1185">Reference proteome</keyword>